<dbReference type="Pfam" id="PF05618">
    <property type="entry name" value="Zn_protease"/>
    <property type="match status" value="2"/>
</dbReference>
<dbReference type="RefSeq" id="WP_188919794.1">
    <property type="nucleotide sequence ID" value="NZ_BMQV01000017.1"/>
</dbReference>
<feature type="chain" id="PRO_5046455192" description="Retropepsin-like aspartic endopeptidase domain-containing protein" evidence="1">
    <location>
        <begin position="21"/>
        <end position="295"/>
    </location>
</feature>
<evidence type="ECO:0000259" key="2">
    <source>
        <dbReference type="Pfam" id="PF05618"/>
    </source>
</evidence>
<dbReference type="PANTHER" id="PTHR38037">
    <property type="entry name" value="ZN_PROTEASE DOMAIN-CONTAINING PROTEIN"/>
    <property type="match status" value="1"/>
</dbReference>
<accession>A0ABQ2Q6N1</accession>
<evidence type="ECO:0000313" key="3">
    <source>
        <dbReference type="EMBL" id="GGP53463.1"/>
    </source>
</evidence>
<organism evidence="3 4">
    <name type="scientific">Shewanella saliphila</name>
    <dbReference type="NCBI Taxonomy" id="2282698"/>
    <lineage>
        <taxon>Bacteria</taxon>
        <taxon>Pseudomonadati</taxon>
        <taxon>Pseudomonadota</taxon>
        <taxon>Gammaproteobacteria</taxon>
        <taxon>Alteromonadales</taxon>
        <taxon>Shewanellaceae</taxon>
        <taxon>Shewanella</taxon>
    </lineage>
</organism>
<dbReference type="Gene3D" id="2.40.70.10">
    <property type="entry name" value="Acid Proteases"/>
    <property type="match status" value="2"/>
</dbReference>
<keyword evidence="1" id="KW-0732">Signal</keyword>
<feature type="domain" description="Retropepsin-like aspartic endopeptidase" evidence="2">
    <location>
        <begin position="163"/>
        <end position="294"/>
    </location>
</feature>
<dbReference type="PANTHER" id="PTHR38037:SF2">
    <property type="entry name" value="ATP-DEPENDENT ZINC PROTEASE DOMAIN-CONTAINING PROTEIN-RELATED"/>
    <property type="match status" value="1"/>
</dbReference>
<feature type="signal peptide" evidence="1">
    <location>
        <begin position="1"/>
        <end position="20"/>
    </location>
</feature>
<gene>
    <name evidence="3" type="ORF">GCM10009409_19610</name>
</gene>
<evidence type="ECO:0000256" key="1">
    <source>
        <dbReference type="SAM" id="SignalP"/>
    </source>
</evidence>
<dbReference type="EMBL" id="BMQV01000017">
    <property type="protein sequence ID" value="GGP53463.1"/>
    <property type="molecule type" value="Genomic_DNA"/>
</dbReference>
<evidence type="ECO:0000313" key="4">
    <source>
        <dbReference type="Proteomes" id="UP000654367"/>
    </source>
</evidence>
<reference evidence="4" key="1">
    <citation type="journal article" date="2019" name="Int. J. Syst. Evol. Microbiol.">
        <title>The Global Catalogue of Microorganisms (GCM) 10K type strain sequencing project: providing services to taxonomists for standard genome sequencing and annotation.</title>
        <authorList>
            <consortium name="The Broad Institute Genomics Platform"/>
            <consortium name="The Broad Institute Genome Sequencing Center for Infectious Disease"/>
            <person name="Wu L."/>
            <person name="Ma J."/>
        </authorList>
    </citation>
    <scope>NUCLEOTIDE SEQUENCE [LARGE SCALE GENOMIC DNA]</scope>
    <source>
        <strain evidence="4">JCM 32304</strain>
    </source>
</reference>
<sequence>MFKKVVISAVLCVLSLSVFANSQAIVVSQIETMTVANSGLMFKARIDTGAGNTSLHAVDLEVIGGESVNMKQNIGKTIAFTTVNEQGDKQRMQAEIVSTSTVRNSQGRETRYMVKLDVGFPDSLHNVYVNLRDRSHMNYKLLIGRNFLKKGYLVDVSRKKIIGPVAELSIKQTGLLFNTRIDTGAVENSLHAVNMRIDDEDLNDKTNNVGKMITFTTENDKGETVDVRTKIRGTSFIRNAQGTEVRYMVRLSVGEPRKEYLVDVNLKDRTKMGYKLLIGRNWLQGHYVVDVSQEH</sequence>
<dbReference type="InterPro" id="IPR021109">
    <property type="entry name" value="Peptidase_aspartic_dom_sf"/>
</dbReference>
<feature type="domain" description="Retropepsin-like aspartic endopeptidase" evidence="2">
    <location>
        <begin position="27"/>
        <end position="162"/>
    </location>
</feature>
<dbReference type="SUPFAM" id="SSF50630">
    <property type="entry name" value="Acid proteases"/>
    <property type="match status" value="2"/>
</dbReference>
<dbReference type="InterPro" id="IPR008503">
    <property type="entry name" value="Asp_endopeptidase"/>
</dbReference>
<protein>
    <recommendedName>
        <fullName evidence="2">Retropepsin-like aspartic endopeptidase domain-containing protein</fullName>
    </recommendedName>
</protein>
<dbReference type="Proteomes" id="UP000654367">
    <property type="component" value="Unassembled WGS sequence"/>
</dbReference>
<proteinExistence type="predicted"/>
<keyword evidence="4" id="KW-1185">Reference proteome</keyword>
<name>A0ABQ2Q6N1_9GAMM</name>
<comment type="caution">
    <text evidence="3">The sequence shown here is derived from an EMBL/GenBank/DDBJ whole genome shotgun (WGS) entry which is preliminary data.</text>
</comment>